<feature type="region of interest" description="Disordered" evidence="1">
    <location>
        <begin position="1"/>
        <end position="73"/>
    </location>
</feature>
<organism evidence="2 3">
    <name type="scientific">Microlunatus ginsengisoli</name>
    <dbReference type="NCBI Taxonomy" id="363863"/>
    <lineage>
        <taxon>Bacteria</taxon>
        <taxon>Bacillati</taxon>
        <taxon>Actinomycetota</taxon>
        <taxon>Actinomycetes</taxon>
        <taxon>Propionibacteriales</taxon>
        <taxon>Propionibacteriaceae</taxon>
        <taxon>Microlunatus</taxon>
    </lineage>
</organism>
<gene>
    <name evidence="2" type="ORF">GCM10022236_41580</name>
</gene>
<accession>A0ABP7AKA6</accession>
<protein>
    <submittedName>
        <fullName evidence="2">Uncharacterized protein</fullName>
    </submittedName>
</protein>
<sequence length="73" mass="8021">MRAAHGPDMNATTRPAGRVPTGANLTRWRAAHARRSSNAAVPHRNRRREAARGLGRGGRAGARAAWRTGRWDR</sequence>
<reference evidence="3" key="1">
    <citation type="journal article" date="2019" name="Int. J. Syst. Evol. Microbiol.">
        <title>The Global Catalogue of Microorganisms (GCM) 10K type strain sequencing project: providing services to taxonomists for standard genome sequencing and annotation.</title>
        <authorList>
            <consortium name="The Broad Institute Genomics Platform"/>
            <consortium name="The Broad Institute Genome Sequencing Center for Infectious Disease"/>
            <person name="Wu L."/>
            <person name="Ma J."/>
        </authorList>
    </citation>
    <scope>NUCLEOTIDE SEQUENCE [LARGE SCALE GENOMIC DNA]</scope>
    <source>
        <strain evidence="3">JCM 16929</strain>
    </source>
</reference>
<evidence type="ECO:0000313" key="2">
    <source>
        <dbReference type="EMBL" id="GAA3634678.1"/>
    </source>
</evidence>
<proteinExistence type="predicted"/>
<keyword evidence="3" id="KW-1185">Reference proteome</keyword>
<feature type="compositionally biased region" description="Low complexity" evidence="1">
    <location>
        <begin position="61"/>
        <end position="73"/>
    </location>
</feature>
<name>A0ABP7AKA6_9ACTN</name>
<evidence type="ECO:0000256" key="1">
    <source>
        <dbReference type="SAM" id="MobiDB-lite"/>
    </source>
</evidence>
<evidence type="ECO:0000313" key="3">
    <source>
        <dbReference type="Proteomes" id="UP001501490"/>
    </source>
</evidence>
<comment type="caution">
    <text evidence="2">The sequence shown here is derived from an EMBL/GenBank/DDBJ whole genome shotgun (WGS) entry which is preliminary data.</text>
</comment>
<dbReference type="Proteomes" id="UP001501490">
    <property type="component" value="Unassembled WGS sequence"/>
</dbReference>
<dbReference type="EMBL" id="BAABAB010000036">
    <property type="protein sequence ID" value="GAA3634678.1"/>
    <property type="molecule type" value="Genomic_DNA"/>
</dbReference>